<dbReference type="RefSeq" id="WP_107935665.1">
    <property type="nucleotide sequence ID" value="NZ_CP085009.1"/>
</dbReference>
<protein>
    <recommendedName>
        <fullName evidence="3">Branched-chain amino acid aminotransferase</fullName>
    </recommendedName>
</protein>
<name>A0A318TK23_9BACL</name>
<reference evidence="1 2" key="1">
    <citation type="submission" date="2018-06" db="EMBL/GenBank/DDBJ databases">
        <title>Genomic Encyclopedia of Archaeal and Bacterial Type Strains, Phase II (KMG-II): from individual species to whole genera.</title>
        <authorList>
            <person name="Goeker M."/>
        </authorList>
    </citation>
    <scope>NUCLEOTIDE SEQUENCE [LARGE SCALE GENOMIC DNA]</scope>
    <source>
        <strain evidence="1 2">KACC 16626</strain>
    </source>
</reference>
<dbReference type="EMBL" id="QJTJ01000018">
    <property type="protein sequence ID" value="PYF05241.1"/>
    <property type="molecule type" value="Genomic_DNA"/>
</dbReference>
<dbReference type="OrthoDB" id="2436979at2"/>
<dbReference type="AlphaFoldDB" id="A0A318TK23"/>
<gene>
    <name evidence="1" type="ORF">BJ095_11859</name>
</gene>
<evidence type="ECO:0008006" key="3">
    <source>
        <dbReference type="Google" id="ProtNLM"/>
    </source>
</evidence>
<keyword evidence="2" id="KW-1185">Reference proteome</keyword>
<comment type="caution">
    <text evidence="1">The sequence shown here is derived from an EMBL/GenBank/DDBJ whole genome shotgun (WGS) entry which is preliminary data.</text>
</comment>
<dbReference type="Proteomes" id="UP000247416">
    <property type="component" value="Unassembled WGS sequence"/>
</dbReference>
<accession>A0A318TK23</accession>
<proteinExistence type="predicted"/>
<sequence>MTLNLSEVYIERCDKDSEEVIAQEQAAFLNTSLTHLKQHMNEFVYIESNSFEPIKTDSLSFEVDDVFKTYMVLLGLKVQKKHAPIIKAYLEENLHGEEIYSSMMFSGEDGLWDINIPLDNMDGFREEMTIQDATSLTYSFIGQLVSAIEQQ</sequence>
<organism evidence="1 2">
    <name type="scientific">Ureibacillus chungkukjangi</name>
    <dbReference type="NCBI Taxonomy" id="1202712"/>
    <lineage>
        <taxon>Bacteria</taxon>
        <taxon>Bacillati</taxon>
        <taxon>Bacillota</taxon>
        <taxon>Bacilli</taxon>
        <taxon>Bacillales</taxon>
        <taxon>Caryophanaceae</taxon>
        <taxon>Ureibacillus</taxon>
    </lineage>
</organism>
<evidence type="ECO:0000313" key="1">
    <source>
        <dbReference type="EMBL" id="PYF05241.1"/>
    </source>
</evidence>
<evidence type="ECO:0000313" key="2">
    <source>
        <dbReference type="Proteomes" id="UP000247416"/>
    </source>
</evidence>